<dbReference type="RefSeq" id="WP_171594875.1">
    <property type="nucleotide sequence ID" value="NZ_RZNH01000009.1"/>
</dbReference>
<reference evidence="2 3" key="1">
    <citation type="submission" date="2018-12" db="EMBL/GenBank/DDBJ databases">
        <title>Marinifilum JC070 sp. nov., a marine bacterium isolated from Yongle Blue Hole in the South China Sea.</title>
        <authorList>
            <person name="Fu T."/>
        </authorList>
    </citation>
    <scope>NUCLEOTIDE SEQUENCE [LARGE SCALE GENOMIC DNA]</scope>
    <source>
        <strain evidence="2 3">JC070</strain>
    </source>
</reference>
<name>A0ABX1WU29_9BACT</name>
<evidence type="ECO:0000313" key="3">
    <source>
        <dbReference type="Proteomes" id="UP000732105"/>
    </source>
</evidence>
<protein>
    <submittedName>
        <fullName evidence="2">Uncharacterized protein</fullName>
    </submittedName>
</protein>
<evidence type="ECO:0000313" key="2">
    <source>
        <dbReference type="EMBL" id="NOU59598.1"/>
    </source>
</evidence>
<feature type="transmembrane region" description="Helical" evidence="1">
    <location>
        <begin position="94"/>
        <end position="117"/>
    </location>
</feature>
<keyword evidence="1" id="KW-0472">Membrane</keyword>
<organism evidence="2 3">
    <name type="scientific">Marinifilum caeruleilacunae</name>
    <dbReference type="NCBI Taxonomy" id="2499076"/>
    <lineage>
        <taxon>Bacteria</taxon>
        <taxon>Pseudomonadati</taxon>
        <taxon>Bacteroidota</taxon>
        <taxon>Bacteroidia</taxon>
        <taxon>Marinilabiliales</taxon>
        <taxon>Marinifilaceae</taxon>
    </lineage>
</organism>
<evidence type="ECO:0000256" key="1">
    <source>
        <dbReference type="SAM" id="Phobius"/>
    </source>
</evidence>
<sequence>MKKTNHCELCDLQAFDFKSGIICGLTKQKPSFQKQCSNISLEQKLAEKLVEINLECEDLKHVKRQSILNLVFYLIIGIAVIYLSYFIGTILPEAIIFHTITIIIFVAGLVLLGKGIGGINFYNQRYKVLSPKKEVLDQLTRIYNIDYEFKSQITTDLMDVKRTNFELFIGGKSFVTKHVID</sequence>
<keyword evidence="3" id="KW-1185">Reference proteome</keyword>
<feature type="transmembrane region" description="Helical" evidence="1">
    <location>
        <begin position="67"/>
        <end position="88"/>
    </location>
</feature>
<keyword evidence="1" id="KW-0812">Transmembrane</keyword>
<keyword evidence="1" id="KW-1133">Transmembrane helix</keyword>
<comment type="caution">
    <text evidence="2">The sequence shown here is derived from an EMBL/GenBank/DDBJ whole genome shotgun (WGS) entry which is preliminary data.</text>
</comment>
<proteinExistence type="predicted"/>
<accession>A0ABX1WU29</accession>
<gene>
    <name evidence="2" type="ORF">ELS83_07185</name>
</gene>
<dbReference type="EMBL" id="RZNH01000009">
    <property type="protein sequence ID" value="NOU59598.1"/>
    <property type="molecule type" value="Genomic_DNA"/>
</dbReference>
<dbReference type="Proteomes" id="UP000732105">
    <property type="component" value="Unassembled WGS sequence"/>
</dbReference>